<dbReference type="EMBL" id="FOOX01000006">
    <property type="protein sequence ID" value="SFG56234.1"/>
    <property type="molecule type" value="Genomic_DNA"/>
</dbReference>
<reference evidence="4" key="1">
    <citation type="submission" date="2016-10" db="EMBL/GenBank/DDBJ databases">
        <authorList>
            <person name="Varghese N."/>
            <person name="Submissions S."/>
        </authorList>
    </citation>
    <scope>NUCLEOTIDE SEQUENCE [LARGE SCALE GENOMIC DNA]</scope>
    <source>
        <strain evidence="4">DSM 17038</strain>
    </source>
</reference>
<name>A0A1I2STR9_9FIRM</name>
<sequence>MNIGIVTIINVAFEVYTWLIFIRIILSWVRLNPYQPLVKFIYETTEPVLGLFRRIIPPIGVIDISPIAAFFALELVRRLLVNILLSVGIF</sequence>
<dbReference type="PANTHER" id="PTHR33219">
    <property type="entry name" value="YLMG HOMOLOG PROTEIN 2, CHLOROPLASTIC"/>
    <property type="match status" value="1"/>
</dbReference>
<evidence type="ECO:0000256" key="1">
    <source>
        <dbReference type="ARBA" id="ARBA00010894"/>
    </source>
</evidence>
<evidence type="ECO:0000313" key="4">
    <source>
        <dbReference type="Proteomes" id="UP000199337"/>
    </source>
</evidence>
<dbReference type="RefSeq" id="WP_092471200.1">
    <property type="nucleotide sequence ID" value="NZ_FOOX01000006.1"/>
</dbReference>
<dbReference type="Pfam" id="PF02325">
    <property type="entry name" value="CCB3_YggT"/>
    <property type="match status" value="1"/>
</dbReference>
<gene>
    <name evidence="3" type="ORF">SAMN05660649_02004</name>
</gene>
<accession>A0A1I2STR9</accession>
<comment type="similarity">
    <text evidence="1">Belongs to the YggT family.</text>
</comment>
<dbReference type="STRING" id="341036.SAMN05660649_02004"/>
<proteinExistence type="inferred from homology"/>
<feature type="transmembrane region" description="Helical" evidence="2">
    <location>
        <begin position="7"/>
        <end position="29"/>
    </location>
</feature>
<keyword evidence="2" id="KW-0472">Membrane</keyword>
<dbReference type="Proteomes" id="UP000199337">
    <property type="component" value="Unassembled WGS sequence"/>
</dbReference>
<evidence type="ECO:0000313" key="3">
    <source>
        <dbReference type="EMBL" id="SFG56234.1"/>
    </source>
</evidence>
<evidence type="ECO:0000256" key="2">
    <source>
        <dbReference type="SAM" id="Phobius"/>
    </source>
</evidence>
<organism evidence="3 4">
    <name type="scientific">Desulfotruncus arcticus DSM 17038</name>
    <dbReference type="NCBI Taxonomy" id="1121424"/>
    <lineage>
        <taxon>Bacteria</taxon>
        <taxon>Bacillati</taxon>
        <taxon>Bacillota</taxon>
        <taxon>Clostridia</taxon>
        <taxon>Eubacteriales</taxon>
        <taxon>Desulfallaceae</taxon>
        <taxon>Desulfotruncus</taxon>
    </lineage>
</organism>
<dbReference type="AlphaFoldDB" id="A0A1I2STR9"/>
<dbReference type="OrthoDB" id="283553at2"/>
<keyword evidence="2" id="KW-0812">Transmembrane</keyword>
<keyword evidence="2" id="KW-1133">Transmembrane helix</keyword>
<dbReference type="GO" id="GO:0016020">
    <property type="term" value="C:membrane"/>
    <property type="evidence" value="ECO:0007669"/>
    <property type="project" value="InterPro"/>
</dbReference>
<protein>
    <submittedName>
        <fullName evidence="3">YggT family protein</fullName>
    </submittedName>
</protein>
<dbReference type="PANTHER" id="PTHR33219:SF14">
    <property type="entry name" value="PROTEIN COFACTOR ASSEMBLY OF COMPLEX C SUBUNIT B CCB3, CHLOROPLASTIC-RELATED"/>
    <property type="match status" value="1"/>
</dbReference>
<dbReference type="InterPro" id="IPR003425">
    <property type="entry name" value="CCB3/YggT"/>
</dbReference>
<keyword evidence="4" id="KW-1185">Reference proteome</keyword>